<dbReference type="OrthoDB" id="7066910at2"/>
<dbReference type="PANTHER" id="PTHR12629">
    <property type="entry name" value="DIPHOSPHOINOSITOL POLYPHOSPHATE PHOSPHOHYDROLASE"/>
    <property type="match status" value="1"/>
</dbReference>
<dbReference type="Gene3D" id="3.90.79.10">
    <property type="entry name" value="Nucleoside Triphosphate Pyrophosphohydrolase"/>
    <property type="match status" value="1"/>
</dbReference>
<evidence type="ECO:0000313" key="7">
    <source>
        <dbReference type="EMBL" id="SCB40685.1"/>
    </source>
</evidence>
<dbReference type="PROSITE" id="PS51462">
    <property type="entry name" value="NUDIX"/>
    <property type="match status" value="1"/>
</dbReference>
<evidence type="ECO:0000256" key="5">
    <source>
        <dbReference type="RuleBase" id="RU003476"/>
    </source>
</evidence>
<evidence type="ECO:0000259" key="6">
    <source>
        <dbReference type="PROSITE" id="PS51462"/>
    </source>
</evidence>
<organism evidence="7 8">
    <name type="scientific">Rhizobium hainanense</name>
    <dbReference type="NCBI Taxonomy" id="52131"/>
    <lineage>
        <taxon>Bacteria</taxon>
        <taxon>Pseudomonadati</taxon>
        <taxon>Pseudomonadota</taxon>
        <taxon>Alphaproteobacteria</taxon>
        <taxon>Hyphomicrobiales</taxon>
        <taxon>Rhizobiaceae</taxon>
        <taxon>Rhizobium/Agrobacterium group</taxon>
        <taxon>Rhizobium</taxon>
    </lineage>
</organism>
<dbReference type="InterPro" id="IPR020476">
    <property type="entry name" value="Nudix_hydrolase"/>
</dbReference>
<name>A0A1C3WL92_9HYPH</name>
<dbReference type="AlphaFoldDB" id="A0A1C3WL92"/>
<evidence type="ECO:0000313" key="8">
    <source>
        <dbReference type="Proteomes" id="UP000186228"/>
    </source>
</evidence>
<evidence type="ECO:0000256" key="1">
    <source>
        <dbReference type="ARBA" id="ARBA00001946"/>
    </source>
</evidence>
<keyword evidence="4" id="KW-0460">Magnesium</keyword>
<dbReference type="RefSeq" id="WP_075857206.1">
    <property type="nucleotide sequence ID" value="NZ_FMAC01000026.1"/>
</dbReference>
<dbReference type="PANTHER" id="PTHR12629:SF0">
    <property type="entry name" value="DIPHOSPHOINOSITOL-POLYPHOSPHATE DIPHOSPHATASE"/>
    <property type="match status" value="1"/>
</dbReference>
<keyword evidence="2" id="KW-0479">Metal-binding</keyword>
<dbReference type="PROSITE" id="PS00893">
    <property type="entry name" value="NUDIX_BOX"/>
    <property type="match status" value="1"/>
</dbReference>
<dbReference type="STRING" id="52131.GA0061100_12622"/>
<dbReference type="PRINTS" id="PR00502">
    <property type="entry name" value="NUDIXFAMILY"/>
</dbReference>
<dbReference type="GO" id="GO:0005737">
    <property type="term" value="C:cytoplasm"/>
    <property type="evidence" value="ECO:0007669"/>
    <property type="project" value="TreeGrafter"/>
</dbReference>
<dbReference type="InterPro" id="IPR047198">
    <property type="entry name" value="DDP-like_NUDIX"/>
</dbReference>
<dbReference type="EMBL" id="FMAC01000026">
    <property type="protein sequence ID" value="SCB40685.1"/>
    <property type="molecule type" value="Genomic_DNA"/>
</dbReference>
<evidence type="ECO:0000256" key="2">
    <source>
        <dbReference type="ARBA" id="ARBA00022723"/>
    </source>
</evidence>
<comment type="similarity">
    <text evidence="5">Belongs to the Nudix hydrolase family.</text>
</comment>
<accession>A0A1C3WL92</accession>
<comment type="cofactor">
    <cofactor evidence="1">
        <name>Mg(2+)</name>
        <dbReference type="ChEBI" id="CHEBI:18420"/>
    </cofactor>
</comment>
<dbReference type="InterPro" id="IPR000086">
    <property type="entry name" value="NUDIX_hydrolase_dom"/>
</dbReference>
<evidence type="ECO:0000256" key="3">
    <source>
        <dbReference type="ARBA" id="ARBA00022801"/>
    </source>
</evidence>
<sequence length="165" mass="18090">MIVAYSVGSEAIGEKPSFAILQAGAICLRMGATPDDSEIALVVSRTSGSWGIPKGHVELGETSQQAAEREAFEEAGVEGSALEPVIGRFSYRKEGRSLLYSVSVHLLHVQAIASSYPEKDERRIRWVPLTVAMREVANPELRRIIASVITHPHDDRHLGERQAFL</sequence>
<dbReference type="Pfam" id="PF00293">
    <property type="entry name" value="NUDIX"/>
    <property type="match status" value="1"/>
</dbReference>
<gene>
    <name evidence="7" type="ORF">GA0061100_12622</name>
</gene>
<dbReference type="GO" id="GO:0016462">
    <property type="term" value="F:pyrophosphatase activity"/>
    <property type="evidence" value="ECO:0007669"/>
    <property type="project" value="InterPro"/>
</dbReference>
<keyword evidence="3 5" id="KW-0378">Hydrolase</keyword>
<feature type="domain" description="Nudix hydrolase" evidence="6">
    <location>
        <begin position="19"/>
        <end position="149"/>
    </location>
</feature>
<dbReference type="InterPro" id="IPR020084">
    <property type="entry name" value="NUDIX_hydrolase_CS"/>
</dbReference>
<dbReference type="SUPFAM" id="SSF55811">
    <property type="entry name" value="Nudix"/>
    <property type="match status" value="1"/>
</dbReference>
<dbReference type="GO" id="GO:0046872">
    <property type="term" value="F:metal ion binding"/>
    <property type="evidence" value="ECO:0007669"/>
    <property type="project" value="UniProtKB-KW"/>
</dbReference>
<dbReference type="CDD" id="cd04666">
    <property type="entry name" value="NUDIX_DIPP2_like_Nudt4"/>
    <property type="match status" value="1"/>
</dbReference>
<dbReference type="InterPro" id="IPR015797">
    <property type="entry name" value="NUDIX_hydrolase-like_dom_sf"/>
</dbReference>
<evidence type="ECO:0000256" key="4">
    <source>
        <dbReference type="ARBA" id="ARBA00022842"/>
    </source>
</evidence>
<proteinExistence type="inferred from homology"/>
<reference evidence="8" key="1">
    <citation type="submission" date="2016-08" db="EMBL/GenBank/DDBJ databases">
        <authorList>
            <person name="Varghese N."/>
            <person name="Submissions Spin"/>
        </authorList>
    </citation>
    <scope>NUCLEOTIDE SEQUENCE [LARGE SCALE GENOMIC DNA]</scope>
    <source>
        <strain evidence="8">CCBAU 57015</strain>
    </source>
</reference>
<keyword evidence="8" id="KW-1185">Reference proteome</keyword>
<protein>
    <submittedName>
        <fullName evidence="7">NUDIX domain-containing protein</fullName>
    </submittedName>
</protein>
<dbReference type="Proteomes" id="UP000186228">
    <property type="component" value="Unassembled WGS sequence"/>
</dbReference>